<dbReference type="EMBL" id="VJMH01007246">
    <property type="protein sequence ID" value="KAF0684742.1"/>
    <property type="molecule type" value="Genomic_DNA"/>
</dbReference>
<evidence type="ECO:0000313" key="3">
    <source>
        <dbReference type="EMBL" id="KAF0684742.1"/>
    </source>
</evidence>
<gene>
    <name evidence="4" type="primary">Aste57867_23257</name>
    <name evidence="3" type="ORF">As57867_023186</name>
    <name evidence="4" type="ORF">ASTE57867_23257</name>
</gene>
<organism evidence="4 5">
    <name type="scientific">Aphanomyces stellatus</name>
    <dbReference type="NCBI Taxonomy" id="120398"/>
    <lineage>
        <taxon>Eukaryota</taxon>
        <taxon>Sar</taxon>
        <taxon>Stramenopiles</taxon>
        <taxon>Oomycota</taxon>
        <taxon>Saprolegniomycetes</taxon>
        <taxon>Saprolegniales</taxon>
        <taxon>Verrucalvaceae</taxon>
        <taxon>Aphanomyces</taxon>
    </lineage>
</organism>
<feature type="transmembrane region" description="Helical" evidence="2">
    <location>
        <begin position="47"/>
        <end position="70"/>
    </location>
</feature>
<feature type="region of interest" description="Disordered" evidence="1">
    <location>
        <begin position="212"/>
        <end position="233"/>
    </location>
</feature>
<evidence type="ECO:0000313" key="4">
    <source>
        <dbReference type="EMBL" id="VFT99902.1"/>
    </source>
</evidence>
<evidence type="ECO:0000256" key="2">
    <source>
        <dbReference type="SAM" id="Phobius"/>
    </source>
</evidence>
<name>A0A485LMC2_9STRA</name>
<accession>A0A485LMC2</accession>
<dbReference type="Proteomes" id="UP000332933">
    <property type="component" value="Unassembled WGS sequence"/>
</dbReference>
<feature type="compositionally biased region" description="Gly residues" evidence="1">
    <location>
        <begin position="223"/>
        <end position="233"/>
    </location>
</feature>
<feature type="transmembrane region" description="Helical" evidence="2">
    <location>
        <begin position="124"/>
        <end position="144"/>
    </location>
</feature>
<dbReference type="EMBL" id="CAADRA010007272">
    <property type="protein sequence ID" value="VFT99902.1"/>
    <property type="molecule type" value="Genomic_DNA"/>
</dbReference>
<evidence type="ECO:0000313" key="5">
    <source>
        <dbReference type="Proteomes" id="UP000332933"/>
    </source>
</evidence>
<dbReference type="OrthoDB" id="78587at2759"/>
<protein>
    <submittedName>
        <fullName evidence="4">Aste57867_23257 protein</fullName>
    </submittedName>
</protein>
<keyword evidence="2" id="KW-0812">Transmembrane</keyword>
<keyword evidence="2" id="KW-0472">Membrane</keyword>
<reference evidence="3" key="2">
    <citation type="submission" date="2019-06" db="EMBL/GenBank/DDBJ databases">
        <title>Genomics analysis of Aphanomyces spp. identifies a new class of oomycete effector associated with host adaptation.</title>
        <authorList>
            <person name="Gaulin E."/>
        </authorList>
    </citation>
    <scope>NUCLEOTIDE SEQUENCE</scope>
    <source>
        <strain evidence="3">CBS 578.67</strain>
    </source>
</reference>
<keyword evidence="5" id="KW-1185">Reference proteome</keyword>
<dbReference type="AlphaFoldDB" id="A0A485LMC2"/>
<keyword evidence="2" id="KW-1133">Transmembrane helix</keyword>
<evidence type="ECO:0000256" key="1">
    <source>
        <dbReference type="SAM" id="MobiDB-lite"/>
    </source>
</evidence>
<sequence>MMDCPLAVPFCRSVVNNVGVGLRMLVPDIPSCGVHFVQTSVSPMPRVLALVLLAVLNVVFADCNMCIFGGDCREAYHGHPGRSCGVVATRACCCPLNARCASSPYECRCAAPPTQAPTPAAPTVVEVIGVVIAAVIFFAVVMRCSKKRKDIARRASSHRAYSPVPAQPVYVAPIPSYMPPPPAVVYVHDTPHHYEDSQSTFAGDSGACTETTFAGDTGKDSGRGGGSTFAGDF</sequence>
<proteinExistence type="predicted"/>
<reference evidence="4 5" key="1">
    <citation type="submission" date="2019-03" db="EMBL/GenBank/DDBJ databases">
        <authorList>
            <person name="Gaulin E."/>
            <person name="Dumas B."/>
        </authorList>
    </citation>
    <scope>NUCLEOTIDE SEQUENCE [LARGE SCALE GENOMIC DNA]</scope>
    <source>
        <strain evidence="4">CBS 568.67</strain>
    </source>
</reference>